<accession>A0ACC3S638</accession>
<gene>
    <name evidence="1" type="ORF">M8818_007186</name>
</gene>
<comment type="caution">
    <text evidence="1">The sequence shown here is derived from an EMBL/GenBank/DDBJ whole genome shotgun (WGS) entry which is preliminary data.</text>
</comment>
<proteinExistence type="predicted"/>
<dbReference type="Proteomes" id="UP001320706">
    <property type="component" value="Unassembled WGS sequence"/>
</dbReference>
<evidence type="ECO:0000313" key="1">
    <source>
        <dbReference type="EMBL" id="KAK8196034.1"/>
    </source>
</evidence>
<protein>
    <submittedName>
        <fullName evidence="1">Uncharacterized protein</fullName>
    </submittedName>
</protein>
<organism evidence="1 2">
    <name type="scientific">Zalaria obscura</name>
    <dbReference type="NCBI Taxonomy" id="2024903"/>
    <lineage>
        <taxon>Eukaryota</taxon>
        <taxon>Fungi</taxon>
        <taxon>Dikarya</taxon>
        <taxon>Ascomycota</taxon>
        <taxon>Pezizomycotina</taxon>
        <taxon>Dothideomycetes</taxon>
        <taxon>Dothideomycetidae</taxon>
        <taxon>Dothideales</taxon>
        <taxon>Zalariaceae</taxon>
        <taxon>Zalaria</taxon>
    </lineage>
</organism>
<evidence type="ECO:0000313" key="2">
    <source>
        <dbReference type="Proteomes" id="UP001320706"/>
    </source>
</evidence>
<name>A0ACC3S638_9PEZI</name>
<sequence length="151" mass="17879">MASNSNFNAEEADNFEDIEKQFAVKVVQHMTTYWSILEKIPGSKLRLTKMDDEIYENFMKEFPDFDAKATINEDEMKSKAGKEKWRNFINQYEKKVDDFNFGTMLRANPAWEYGEQETIFAVRMQFYAIEIVRNRLGLNDWIYEKANANKA</sequence>
<dbReference type="EMBL" id="JAMKPW020000042">
    <property type="protein sequence ID" value="KAK8196034.1"/>
    <property type="molecule type" value="Genomic_DNA"/>
</dbReference>
<keyword evidence="2" id="KW-1185">Reference proteome</keyword>
<reference evidence="1" key="1">
    <citation type="submission" date="2024-02" db="EMBL/GenBank/DDBJ databases">
        <title>Metagenome Assembled Genome of Zalaria obscura JY119.</title>
        <authorList>
            <person name="Vighnesh L."/>
            <person name="Jagadeeshwari U."/>
            <person name="Venkata Ramana C."/>
            <person name="Sasikala C."/>
        </authorList>
    </citation>
    <scope>NUCLEOTIDE SEQUENCE</scope>
    <source>
        <strain evidence="1">JY119</strain>
    </source>
</reference>